<keyword evidence="1" id="KW-0732">Signal</keyword>
<reference evidence="2 3" key="1">
    <citation type="journal article" date="2015" name="BMC Genomics">
        <title>Genome mining reveals unlocked bioactive potential of marine Gram-negative bacteria.</title>
        <authorList>
            <person name="Machado H."/>
            <person name="Sonnenschein E.C."/>
            <person name="Melchiorsen J."/>
            <person name="Gram L."/>
        </authorList>
    </citation>
    <scope>NUCLEOTIDE SEQUENCE [LARGE SCALE GENOMIC DNA]</scope>
    <source>
        <strain evidence="2 3">S4054</strain>
    </source>
</reference>
<sequence length="112" mass="12168">MKFLKKLVVLCCFSSSVFAANTDDTISIQQVFVTEDGSFAVQATEVIENASADRDCAPGKSWAKSWAGFGATVSERMVSVILSAQAQKKSIQIRTSGCQGDWHKITSIYIKP</sequence>
<comment type="caution">
    <text evidence="2">The sequence shown here is derived from an EMBL/GenBank/DDBJ whole genome shotgun (WGS) entry which is preliminary data.</text>
</comment>
<evidence type="ECO:0000313" key="3">
    <source>
        <dbReference type="Proteomes" id="UP000033434"/>
    </source>
</evidence>
<organism evidence="2 3">
    <name type="scientific">Pseudoalteromonas luteoviolacea S4054</name>
    <dbReference type="NCBI Taxonomy" id="1129367"/>
    <lineage>
        <taxon>Bacteria</taxon>
        <taxon>Pseudomonadati</taxon>
        <taxon>Pseudomonadota</taxon>
        <taxon>Gammaproteobacteria</taxon>
        <taxon>Alteromonadales</taxon>
        <taxon>Pseudoalteromonadaceae</taxon>
        <taxon>Pseudoalteromonas</taxon>
    </lineage>
</organism>
<accession>A0A0F6AIM4</accession>
<gene>
    <name evidence="2" type="ORF">N479_26010</name>
</gene>
<evidence type="ECO:0000256" key="1">
    <source>
        <dbReference type="SAM" id="SignalP"/>
    </source>
</evidence>
<feature type="signal peptide" evidence="1">
    <location>
        <begin position="1"/>
        <end position="19"/>
    </location>
</feature>
<dbReference type="RefSeq" id="WP_046354373.1">
    <property type="nucleotide sequence ID" value="NZ_AUXW01000055.1"/>
</dbReference>
<name>A0A0F6AIM4_9GAMM</name>
<proteinExistence type="predicted"/>
<dbReference type="PATRIC" id="fig|1129367.4.peg.503"/>
<protein>
    <submittedName>
        <fullName evidence="2">Uncharacterized protein</fullName>
    </submittedName>
</protein>
<evidence type="ECO:0000313" key="2">
    <source>
        <dbReference type="EMBL" id="KKE85454.1"/>
    </source>
</evidence>
<dbReference type="Proteomes" id="UP000033434">
    <property type="component" value="Unassembled WGS sequence"/>
</dbReference>
<dbReference type="AlphaFoldDB" id="A0A0F6AIM4"/>
<dbReference type="EMBL" id="AUXW01000055">
    <property type="protein sequence ID" value="KKE85454.1"/>
    <property type="molecule type" value="Genomic_DNA"/>
</dbReference>
<feature type="chain" id="PRO_5002499848" evidence="1">
    <location>
        <begin position="20"/>
        <end position="112"/>
    </location>
</feature>